<dbReference type="GO" id="GO:0005737">
    <property type="term" value="C:cytoplasm"/>
    <property type="evidence" value="ECO:0007669"/>
    <property type="project" value="UniProtKB-SubCell"/>
</dbReference>
<dbReference type="PIRSF" id="PIRSF029038">
    <property type="entry name" value="Mtase_YbiN_prd"/>
    <property type="match status" value="1"/>
</dbReference>
<dbReference type="Pfam" id="PF05971">
    <property type="entry name" value="Methyltransf_10"/>
    <property type="match status" value="1"/>
</dbReference>
<evidence type="ECO:0000256" key="2">
    <source>
        <dbReference type="ARBA" id="ARBA00022552"/>
    </source>
</evidence>
<dbReference type="InterPro" id="IPR029063">
    <property type="entry name" value="SAM-dependent_MTases_sf"/>
</dbReference>
<accession>A0A849VA01</accession>
<evidence type="ECO:0000256" key="3">
    <source>
        <dbReference type="ARBA" id="ARBA00022603"/>
    </source>
</evidence>
<dbReference type="InterPro" id="IPR016909">
    <property type="entry name" value="rRNA_lsu_MeTfrase_F"/>
</dbReference>
<keyword evidence="2 6" id="KW-0698">rRNA processing</keyword>
<evidence type="ECO:0000256" key="5">
    <source>
        <dbReference type="ARBA" id="ARBA00022691"/>
    </source>
</evidence>
<keyword evidence="3 6" id="KW-0489">Methyltransferase</keyword>
<dbReference type="NCBIfam" id="NF008725">
    <property type="entry name" value="PRK11727.1"/>
    <property type="match status" value="1"/>
</dbReference>
<evidence type="ECO:0000256" key="1">
    <source>
        <dbReference type="ARBA" id="ARBA00022490"/>
    </source>
</evidence>
<dbReference type="Proteomes" id="UP000586305">
    <property type="component" value="Unassembled WGS sequence"/>
</dbReference>
<dbReference type="InterPro" id="IPR010286">
    <property type="entry name" value="METTL16/RlmF"/>
</dbReference>
<dbReference type="RefSeq" id="WP_171625166.1">
    <property type="nucleotide sequence ID" value="NZ_JABBPG010000002.1"/>
</dbReference>
<dbReference type="PANTHER" id="PTHR13393">
    <property type="entry name" value="SAM-DEPENDENT METHYLTRANSFERASE"/>
    <property type="match status" value="1"/>
</dbReference>
<keyword evidence="4 6" id="KW-0808">Transferase</keyword>
<comment type="caution">
    <text evidence="7">The sequence shown here is derived from an EMBL/GenBank/DDBJ whole genome shotgun (WGS) entry which is preliminary data.</text>
</comment>
<organism evidence="7 8">
    <name type="scientific">Pseudoalteromonas caenipelagi</name>
    <dbReference type="NCBI Taxonomy" id="2726988"/>
    <lineage>
        <taxon>Bacteria</taxon>
        <taxon>Pseudomonadati</taxon>
        <taxon>Pseudomonadota</taxon>
        <taxon>Gammaproteobacteria</taxon>
        <taxon>Alteromonadales</taxon>
        <taxon>Pseudoalteromonadaceae</taxon>
        <taxon>Pseudoalteromonas</taxon>
    </lineage>
</organism>
<dbReference type="HAMAP" id="MF_01848">
    <property type="entry name" value="23SrRNA_methyltr_F"/>
    <property type="match status" value="1"/>
</dbReference>
<dbReference type="GO" id="GO:0052907">
    <property type="term" value="F:23S rRNA (adenine(1618)-N(6))-methyltransferase activity"/>
    <property type="evidence" value="ECO:0007669"/>
    <property type="project" value="UniProtKB-EC"/>
</dbReference>
<dbReference type="CDD" id="cd02440">
    <property type="entry name" value="AdoMet_MTases"/>
    <property type="match status" value="1"/>
</dbReference>
<evidence type="ECO:0000256" key="6">
    <source>
        <dbReference type="HAMAP-Rule" id="MF_01848"/>
    </source>
</evidence>
<keyword evidence="5 6" id="KW-0949">S-adenosyl-L-methionine</keyword>
<reference evidence="7 8" key="1">
    <citation type="submission" date="2020-04" db="EMBL/GenBank/DDBJ databases">
        <title>Pseudoalteromonas caenipelagi sp. nov., isolated from a tidal flat.</title>
        <authorList>
            <person name="Park S."/>
            <person name="Yoon J.-H."/>
        </authorList>
    </citation>
    <scope>NUCLEOTIDE SEQUENCE [LARGE SCALE GENOMIC DNA]</scope>
    <source>
        <strain evidence="7 8">JBTF-M23</strain>
    </source>
</reference>
<dbReference type="Gene3D" id="3.40.50.150">
    <property type="entry name" value="Vaccinia Virus protein VP39"/>
    <property type="match status" value="1"/>
</dbReference>
<dbReference type="AlphaFoldDB" id="A0A849VA01"/>
<dbReference type="GO" id="GO:0070475">
    <property type="term" value="P:rRNA base methylation"/>
    <property type="evidence" value="ECO:0007669"/>
    <property type="project" value="TreeGrafter"/>
</dbReference>
<comment type="catalytic activity">
    <reaction evidence="6">
        <text>adenosine(1618) in 23S rRNA + S-adenosyl-L-methionine = N(6)-methyladenosine(1618) in 23S rRNA + S-adenosyl-L-homocysteine + H(+)</text>
        <dbReference type="Rhea" id="RHEA:16497"/>
        <dbReference type="Rhea" id="RHEA-COMP:10229"/>
        <dbReference type="Rhea" id="RHEA-COMP:10231"/>
        <dbReference type="ChEBI" id="CHEBI:15378"/>
        <dbReference type="ChEBI" id="CHEBI:57856"/>
        <dbReference type="ChEBI" id="CHEBI:59789"/>
        <dbReference type="ChEBI" id="CHEBI:74411"/>
        <dbReference type="ChEBI" id="CHEBI:74449"/>
        <dbReference type="EC" id="2.1.1.181"/>
    </reaction>
</comment>
<name>A0A849VA01_9GAMM</name>
<sequence length="284" mass="32266">MHSRNKHRHGYDFQALCKTHPELSKYIVITPRGTESIDFSDRNAVVCLNQALLMHHYDVKFWSIPEGFLCPPVPGRADYIHALADLLGQQQPNAQIKALDVGTGANMIYPLLGCAEYHWQFVGSDINPIAIKCAKAIVLANKLNIELIHQHDSNNIFEGVIAQQQFFDVTMCNPPFHASKDAAEKGTARKWQNLTKQPRNKLNFGGQSQELWCDGGERQFIKNMIKESKAYAHQVGWFTCLVSNKDNLAPLKQYLKKQQPNEVKVVKMAQGQKSSRFLAWRYSD</sequence>
<dbReference type="EC" id="2.1.1.181" evidence="6"/>
<evidence type="ECO:0000256" key="4">
    <source>
        <dbReference type="ARBA" id="ARBA00022679"/>
    </source>
</evidence>
<comment type="function">
    <text evidence="6">Specifically methylates the adenine in position 1618 of 23S rRNA.</text>
</comment>
<proteinExistence type="inferred from homology"/>
<comment type="subcellular location">
    <subcellularLocation>
        <location evidence="6">Cytoplasm</location>
    </subcellularLocation>
</comment>
<comment type="similarity">
    <text evidence="6">Belongs to the methyltransferase superfamily. METTL16/RlmF family.</text>
</comment>
<evidence type="ECO:0000313" key="8">
    <source>
        <dbReference type="Proteomes" id="UP000586305"/>
    </source>
</evidence>
<keyword evidence="1 6" id="KW-0963">Cytoplasm</keyword>
<gene>
    <name evidence="6 7" type="primary">rlmF</name>
    <name evidence="7" type="ORF">HG263_05975</name>
</gene>
<dbReference type="EMBL" id="JABBPG010000002">
    <property type="protein sequence ID" value="NOU50086.1"/>
    <property type="molecule type" value="Genomic_DNA"/>
</dbReference>
<evidence type="ECO:0000313" key="7">
    <source>
        <dbReference type="EMBL" id="NOU50086.1"/>
    </source>
</evidence>
<dbReference type="SUPFAM" id="SSF53335">
    <property type="entry name" value="S-adenosyl-L-methionine-dependent methyltransferases"/>
    <property type="match status" value="1"/>
</dbReference>
<dbReference type="PANTHER" id="PTHR13393:SF0">
    <property type="entry name" value="RNA N6-ADENOSINE-METHYLTRANSFERASE METTL16"/>
    <property type="match status" value="1"/>
</dbReference>
<protein>
    <recommendedName>
        <fullName evidence="6">Ribosomal RNA large subunit methyltransferase F</fullName>
        <ecNumber evidence="6">2.1.1.181</ecNumber>
    </recommendedName>
    <alternativeName>
        <fullName evidence="6">23S rRNA mA1618 methyltransferase</fullName>
    </alternativeName>
    <alternativeName>
        <fullName evidence="6">rRNA adenine N-6-methyltransferase</fullName>
    </alternativeName>
</protein>
<keyword evidence="8" id="KW-1185">Reference proteome</keyword>